<gene>
    <name evidence="2" type="ORF">N7498_010758</name>
</gene>
<evidence type="ECO:0000313" key="2">
    <source>
        <dbReference type="EMBL" id="KAJ5191773.1"/>
    </source>
</evidence>
<feature type="compositionally biased region" description="Polar residues" evidence="1">
    <location>
        <begin position="1"/>
        <end position="39"/>
    </location>
</feature>
<evidence type="ECO:0000256" key="1">
    <source>
        <dbReference type="SAM" id="MobiDB-lite"/>
    </source>
</evidence>
<reference evidence="2" key="2">
    <citation type="journal article" date="2023" name="IMA Fungus">
        <title>Comparative genomic study of the Penicillium genus elucidates a diverse pangenome and 15 lateral gene transfer events.</title>
        <authorList>
            <person name="Petersen C."/>
            <person name="Sorensen T."/>
            <person name="Nielsen M.R."/>
            <person name="Sondergaard T.E."/>
            <person name="Sorensen J.L."/>
            <person name="Fitzpatrick D.A."/>
            <person name="Frisvad J.C."/>
            <person name="Nielsen K.L."/>
        </authorList>
    </citation>
    <scope>NUCLEOTIDE SEQUENCE</scope>
    <source>
        <strain evidence="2">IBT 15544</strain>
    </source>
</reference>
<comment type="caution">
    <text evidence="2">The sequence shown here is derived from an EMBL/GenBank/DDBJ whole genome shotgun (WGS) entry which is preliminary data.</text>
</comment>
<keyword evidence="3" id="KW-1185">Reference proteome</keyword>
<sequence length="83" mass="8577">MAATKSTEIEMSTLSGSAAAATQTDDPTSSDAMISSNSVEADATTPPQSYLRPFAELTTSFDEKGTYPLRVIPLSPGFSISGA</sequence>
<dbReference type="RefSeq" id="XP_058304713.1">
    <property type="nucleotide sequence ID" value="XM_058457814.1"/>
</dbReference>
<dbReference type="Proteomes" id="UP001150904">
    <property type="component" value="Unassembled WGS sequence"/>
</dbReference>
<dbReference type="GeneID" id="83185115"/>
<reference evidence="2" key="1">
    <citation type="submission" date="2022-12" db="EMBL/GenBank/DDBJ databases">
        <authorList>
            <person name="Petersen C."/>
        </authorList>
    </citation>
    <scope>NUCLEOTIDE SEQUENCE</scope>
    <source>
        <strain evidence="2">IBT 15544</strain>
    </source>
</reference>
<dbReference type="AlphaFoldDB" id="A0A9W9J729"/>
<organism evidence="2 3">
    <name type="scientific">Penicillium cinerascens</name>
    <dbReference type="NCBI Taxonomy" id="70096"/>
    <lineage>
        <taxon>Eukaryota</taxon>
        <taxon>Fungi</taxon>
        <taxon>Dikarya</taxon>
        <taxon>Ascomycota</taxon>
        <taxon>Pezizomycotina</taxon>
        <taxon>Eurotiomycetes</taxon>
        <taxon>Eurotiomycetidae</taxon>
        <taxon>Eurotiales</taxon>
        <taxon>Aspergillaceae</taxon>
        <taxon>Penicillium</taxon>
    </lineage>
</organism>
<dbReference type="EMBL" id="JAPQKR010000016">
    <property type="protein sequence ID" value="KAJ5191773.1"/>
    <property type="molecule type" value="Genomic_DNA"/>
</dbReference>
<dbReference type="OrthoDB" id="10446828at2759"/>
<proteinExistence type="predicted"/>
<accession>A0A9W9J729</accession>
<feature type="region of interest" description="Disordered" evidence="1">
    <location>
        <begin position="1"/>
        <end position="47"/>
    </location>
</feature>
<protein>
    <submittedName>
        <fullName evidence="2">Uncharacterized protein</fullName>
    </submittedName>
</protein>
<evidence type="ECO:0000313" key="3">
    <source>
        <dbReference type="Proteomes" id="UP001150904"/>
    </source>
</evidence>
<name>A0A9W9J729_9EURO</name>